<organism evidence="1 2">
    <name type="scientific">Stephania cephalantha</name>
    <dbReference type="NCBI Taxonomy" id="152367"/>
    <lineage>
        <taxon>Eukaryota</taxon>
        <taxon>Viridiplantae</taxon>
        <taxon>Streptophyta</taxon>
        <taxon>Embryophyta</taxon>
        <taxon>Tracheophyta</taxon>
        <taxon>Spermatophyta</taxon>
        <taxon>Magnoliopsida</taxon>
        <taxon>Ranunculales</taxon>
        <taxon>Menispermaceae</taxon>
        <taxon>Menispermoideae</taxon>
        <taxon>Cissampelideae</taxon>
        <taxon>Stephania</taxon>
    </lineage>
</organism>
<keyword evidence="2" id="KW-1185">Reference proteome</keyword>
<proteinExistence type="predicted"/>
<accession>A0AAP0F097</accession>
<reference evidence="1 2" key="1">
    <citation type="submission" date="2024-01" db="EMBL/GenBank/DDBJ databases">
        <title>Genome assemblies of Stephania.</title>
        <authorList>
            <person name="Yang L."/>
        </authorList>
    </citation>
    <scope>NUCLEOTIDE SEQUENCE [LARGE SCALE GENOMIC DNA]</scope>
    <source>
        <strain evidence="1">JXDWG</strain>
        <tissue evidence="1">Leaf</tissue>
    </source>
</reference>
<dbReference type="EMBL" id="JBBNAG010000010">
    <property type="protein sequence ID" value="KAK9100097.1"/>
    <property type="molecule type" value="Genomic_DNA"/>
</dbReference>
<dbReference type="AlphaFoldDB" id="A0AAP0F097"/>
<comment type="caution">
    <text evidence="1">The sequence shown here is derived from an EMBL/GenBank/DDBJ whole genome shotgun (WGS) entry which is preliminary data.</text>
</comment>
<evidence type="ECO:0000313" key="2">
    <source>
        <dbReference type="Proteomes" id="UP001419268"/>
    </source>
</evidence>
<name>A0AAP0F097_9MAGN</name>
<dbReference type="Proteomes" id="UP001419268">
    <property type="component" value="Unassembled WGS sequence"/>
</dbReference>
<sequence length="427" mass="47100">MDVWTDLGTLYHSTCDHALGEFRPELHQCTRVGVSADLASAARTKDGTVEVVGEAPGKILSSEPESVERSTGNEDRKIKQRMQEEYTLTFEGPHAGRERDPVSQFRVQYVGNSSQSSRRRRGKANRRHRCFRCGQCGHDNKDYPWRPVSVTTAPPAPESDLHIDEPAQLGQECPLVCSHCRVERSHHFNSPLIFMPPILAIPLQVRAPVQDADMMYMKAMSDTFSSGQSTRVSLAIITIRLLPHEDEVMKGCIKGLAGHIVSGETPKDTIMRRSEGLDLGDHSSVSGSLSGRIRGSEEVGAQIEVRFLHRDVWTDLGTLYHSTCNHALGELRIELHQCTRVSVSADLASAARTKYGTVEVVGEAPGKILSSEMSLDNNINVISVRFEPERLVDLCWTVSAEPGPTQKHVTSFRDEVPNNGHAGTCGD</sequence>
<evidence type="ECO:0000313" key="1">
    <source>
        <dbReference type="EMBL" id="KAK9100097.1"/>
    </source>
</evidence>
<gene>
    <name evidence="1" type="ORF">Scep_023527</name>
</gene>
<protein>
    <submittedName>
        <fullName evidence="1">Uncharacterized protein</fullName>
    </submittedName>
</protein>